<feature type="transmembrane region" description="Helical" evidence="13">
    <location>
        <begin position="512"/>
        <end position="534"/>
    </location>
</feature>
<evidence type="ECO:0000256" key="13">
    <source>
        <dbReference type="HAMAP-Rule" id="MF_01810"/>
    </source>
</evidence>
<keyword evidence="6 13" id="KW-0812">Transmembrane</keyword>
<dbReference type="CDD" id="cd19961">
    <property type="entry name" value="EcYidC-like_peri"/>
    <property type="match status" value="1"/>
</dbReference>
<feature type="region of interest" description="Disordered" evidence="14">
    <location>
        <begin position="579"/>
        <end position="632"/>
    </location>
</feature>
<evidence type="ECO:0000256" key="14">
    <source>
        <dbReference type="SAM" id="MobiDB-lite"/>
    </source>
</evidence>
<dbReference type="RefSeq" id="WP_135531829.1">
    <property type="nucleotide sequence ID" value="NZ_SRKZ01000005.1"/>
</dbReference>
<protein>
    <recommendedName>
        <fullName evidence="3 13">Membrane protein insertase YidC</fullName>
    </recommendedName>
    <alternativeName>
        <fullName evidence="12 13">Foldase YidC</fullName>
    </alternativeName>
    <alternativeName>
        <fullName evidence="11 13">Membrane integrase YidC</fullName>
    </alternativeName>
    <alternativeName>
        <fullName evidence="13">Membrane protein YidC</fullName>
    </alternativeName>
</protein>
<evidence type="ECO:0000256" key="8">
    <source>
        <dbReference type="ARBA" id="ARBA00022989"/>
    </source>
</evidence>
<dbReference type="Proteomes" id="UP000298284">
    <property type="component" value="Unassembled WGS sequence"/>
</dbReference>
<evidence type="ECO:0000256" key="1">
    <source>
        <dbReference type="ARBA" id="ARBA00004429"/>
    </source>
</evidence>
<evidence type="ECO:0000313" key="18">
    <source>
        <dbReference type="Proteomes" id="UP000298284"/>
    </source>
</evidence>
<evidence type="ECO:0000256" key="4">
    <source>
        <dbReference type="ARBA" id="ARBA00022448"/>
    </source>
</evidence>
<feature type="transmembrane region" description="Helical" evidence="13">
    <location>
        <begin position="6"/>
        <end position="24"/>
    </location>
</feature>
<dbReference type="GO" id="GO:0005886">
    <property type="term" value="C:plasma membrane"/>
    <property type="evidence" value="ECO:0007669"/>
    <property type="project" value="UniProtKB-SubCell"/>
</dbReference>
<dbReference type="OrthoDB" id="9780552at2"/>
<feature type="transmembrane region" description="Helical" evidence="13">
    <location>
        <begin position="353"/>
        <end position="374"/>
    </location>
</feature>
<dbReference type="GO" id="GO:0015031">
    <property type="term" value="P:protein transport"/>
    <property type="evidence" value="ECO:0007669"/>
    <property type="project" value="UniProtKB-KW"/>
</dbReference>
<name>A0A4Z0MH06_9BACT</name>
<comment type="subcellular location">
    <subcellularLocation>
        <location evidence="1">Cell inner membrane</location>
        <topology evidence="1">Multi-pass membrane protein</topology>
    </subcellularLocation>
    <subcellularLocation>
        <location evidence="13">Cell membrane</location>
        <topology evidence="13">Multi-pass membrane protein</topology>
    </subcellularLocation>
</comment>
<evidence type="ECO:0000256" key="6">
    <source>
        <dbReference type="ARBA" id="ARBA00022692"/>
    </source>
</evidence>
<dbReference type="GO" id="GO:0032977">
    <property type="term" value="F:membrane insertase activity"/>
    <property type="evidence" value="ECO:0007669"/>
    <property type="project" value="InterPro"/>
</dbReference>
<dbReference type="InterPro" id="IPR047196">
    <property type="entry name" value="YidC_ALB_C"/>
</dbReference>
<dbReference type="AlphaFoldDB" id="A0A4Z0MH06"/>
<dbReference type="PANTHER" id="PTHR12428">
    <property type="entry name" value="OXA1"/>
    <property type="match status" value="1"/>
</dbReference>
<evidence type="ECO:0000256" key="11">
    <source>
        <dbReference type="ARBA" id="ARBA00033245"/>
    </source>
</evidence>
<evidence type="ECO:0000256" key="3">
    <source>
        <dbReference type="ARBA" id="ARBA00015325"/>
    </source>
</evidence>
<feature type="transmembrane region" description="Helical" evidence="13">
    <location>
        <begin position="468"/>
        <end position="491"/>
    </location>
</feature>
<feature type="domain" description="Membrane insertase YidC/Oxa/ALB C-terminal" evidence="15">
    <location>
        <begin position="354"/>
        <end position="548"/>
    </location>
</feature>
<evidence type="ECO:0000259" key="15">
    <source>
        <dbReference type="Pfam" id="PF02096"/>
    </source>
</evidence>
<dbReference type="Gene3D" id="2.70.98.90">
    <property type="match status" value="1"/>
</dbReference>
<dbReference type="InterPro" id="IPR028055">
    <property type="entry name" value="YidC/Oxa/ALB_C"/>
</dbReference>
<dbReference type="EMBL" id="SRKZ01000005">
    <property type="protein sequence ID" value="TGD78834.1"/>
    <property type="molecule type" value="Genomic_DNA"/>
</dbReference>
<evidence type="ECO:0000256" key="9">
    <source>
        <dbReference type="ARBA" id="ARBA00023136"/>
    </source>
</evidence>
<keyword evidence="10 13" id="KW-0143">Chaperone</keyword>
<dbReference type="NCBIfam" id="TIGR03593">
    <property type="entry name" value="yidC_nterm"/>
    <property type="match status" value="1"/>
</dbReference>
<evidence type="ECO:0000256" key="5">
    <source>
        <dbReference type="ARBA" id="ARBA00022475"/>
    </source>
</evidence>
<accession>A0A4Z0MH06</accession>
<evidence type="ECO:0000256" key="2">
    <source>
        <dbReference type="ARBA" id="ARBA00010527"/>
    </source>
</evidence>
<keyword evidence="5 13" id="KW-1003">Cell membrane</keyword>
<evidence type="ECO:0000256" key="7">
    <source>
        <dbReference type="ARBA" id="ARBA00022927"/>
    </source>
</evidence>
<dbReference type="InterPro" id="IPR028053">
    <property type="entry name" value="Membr_insert_YidC_N"/>
</dbReference>
<gene>
    <name evidence="13 17" type="primary">yidC</name>
    <name evidence="17" type="ORF">EU557_17810</name>
</gene>
<comment type="function">
    <text evidence="13">Required for the insertion and/or proper folding and/or complex formation of integral membrane proteins into the membrane. Involved in integration of membrane proteins that insert both dependently and independently of the Sec translocase complex, as well as at least some lipoproteins. Aids folding of multispanning membrane proteins.</text>
</comment>
<dbReference type="GO" id="GO:0051205">
    <property type="term" value="P:protein insertion into membrane"/>
    <property type="evidence" value="ECO:0007669"/>
    <property type="project" value="TreeGrafter"/>
</dbReference>
<dbReference type="InterPro" id="IPR038221">
    <property type="entry name" value="YidC_periplasmic_sf"/>
</dbReference>
<dbReference type="NCBIfam" id="TIGR03592">
    <property type="entry name" value="yidC_oxa1_cterm"/>
    <property type="match status" value="1"/>
</dbReference>
<evidence type="ECO:0000313" key="17">
    <source>
        <dbReference type="EMBL" id="TGD78834.1"/>
    </source>
</evidence>
<dbReference type="HAMAP" id="MF_01810">
    <property type="entry name" value="YidC_type1"/>
    <property type="match status" value="1"/>
</dbReference>
<keyword evidence="4 13" id="KW-0813">Transport</keyword>
<dbReference type="Pfam" id="PF14849">
    <property type="entry name" value="YidC_periplas"/>
    <property type="match status" value="1"/>
</dbReference>
<reference evidence="17 18" key="1">
    <citation type="submission" date="2019-04" db="EMBL/GenBank/DDBJ databases">
        <authorList>
            <person name="Feng G."/>
            <person name="Zhang J."/>
            <person name="Zhu H."/>
        </authorList>
    </citation>
    <scope>NUCLEOTIDE SEQUENCE [LARGE SCALE GENOMIC DNA]</scope>
    <source>
        <strain evidence="17 18">JCM 19491</strain>
    </source>
</reference>
<sequence>MDRNSAIGLFLISALLIIYLYVVPHPKPSEEAKKPANTTAAAPAAAATATPAPLDSVAAAQQLGAFGAAGVGSAQTTELKNDNLTITFSSKGGRVEAVRLNKYKTFFGKPLDLFDAQSAQLDTRFRTTDGRQVKLSDLYFRAEPQGNTAVRFVADVAGGQIEQLYTLPANSFELSYNLRFNNLNSVVAQEPLTFTFLDHVRQTEQDMKQNRNHTTINRYLVSGDHTALVEASEKPEEIKVTEPLKWVAHKHDFFVAGIVADNQFQSGQLNSNVDLNDSTFIKTLSTTLTIPAADVQQGKANFRFYFGPNSFNILKEVAPDFDRNVYLGWGIFRWVNRFVVLPTFHFLEQFVSSYGIIIALLVVLIKLVTWPLTYKSYESQAKMKVLKPEVDAIKEKYPEDQMKQQQETMKLYSSVGYSPLSGCVPQLLTLPILFAMFQFFPNAIELRQQPFLWAHDLSTYDDLIKLPFTLPFLGSHISLFTLLMTLSTLAMTYQSNQNNPAAMQGPMKFYSYLMPLIFFFVLNSFSAGLTWYYLISNLVTLAQQAITRRFVDDTKLRAKLEANKVKNKDKKPSGFAARLQDAMKAAQEKEVQARQGAGSRPAANNDADDSDADSGTGASDVSPKRPRKTRRS</sequence>
<evidence type="ECO:0000256" key="10">
    <source>
        <dbReference type="ARBA" id="ARBA00023186"/>
    </source>
</evidence>
<evidence type="ECO:0000256" key="12">
    <source>
        <dbReference type="ARBA" id="ARBA00033342"/>
    </source>
</evidence>
<keyword evidence="8 13" id="KW-1133">Transmembrane helix</keyword>
<keyword evidence="18" id="KW-1185">Reference proteome</keyword>
<dbReference type="PRINTS" id="PR00701">
    <property type="entry name" value="60KDINNERMP"/>
</dbReference>
<keyword evidence="9 13" id="KW-0472">Membrane</keyword>
<evidence type="ECO:0000259" key="16">
    <source>
        <dbReference type="Pfam" id="PF14849"/>
    </source>
</evidence>
<feature type="transmembrane region" description="Helical" evidence="13">
    <location>
        <begin position="411"/>
        <end position="437"/>
    </location>
</feature>
<dbReference type="InterPro" id="IPR019998">
    <property type="entry name" value="Membr_insert_YidC"/>
</dbReference>
<comment type="subunit">
    <text evidence="13">Interacts with the Sec translocase complex via SecD. Specifically interacts with transmembrane segments of nascent integral membrane proteins during membrane integration.</text>
</comment>
<dbReference type="PANTHER" id="PTHR12428:SF65">
    <property type="entry name" value="CYTOCHROME C OXIDASE ASSEMBLY PROTEIN COX18, MITOCHONDRIAL"/>
    <property type="match status" value="1"/>
</dbReference>
<dbReference type="NCBIfam" id="NF002356">
    <property type="entry name" value="PRK01318.2-3"/>
    <property type="match status" value="1"/>
</dbReference>
<comment type="similarity">
    <text evidence="2 13">Belongs to the OXA1/ALB3/YidC family. Type 1 subfamily.</text>
</comment>
<proteinExistence type="inferred from homology"/>
<dbReference type="CDD" id="cd20070">
    <property type="entry name" value="5TM_YidC_Alb3"/>
    <property type="match status" value="1"/>
</dbReference>
<keyword evidence="7 13" id="KW-0653">Protein transport</keyword>
<dbReference type="InterPro" id="IPR001708">
    <property type="entry name" value="YidC/ALB3/OXA1/COX18"/>
</dbReference>
<dbReference type="Pfam" id="PF02096">
    <property type="entry name" value="60KD_IMP"/>
    <property type="match status" value="1"/>
</dbReference>
<comment type="caution">
    <text evidence="17">The sequence shown here is derived from an EMBL/GenBank/DDBJ whole genome shotgun (WGS) entry which is preliminary data.</text>
</comment>
<organism evidence="17 18">
    <name type="scientific">Hymenobacter wooponensis</name>
    <dbReference type="NCBI Taxonomy" id="1525360"/>
    <lineage>
        <taxon>Bacteria</taxon>
        <taxon>Pseudomonadati</taxon>
        <taxon>Bacteroidota</taxon>
        <taxon>Cytophagia</taxon>
        <taxon>Cytophagales</taxon>
        <taxon>Hymenobacteraceae</taxon>
        <taxon>Hymenobacter</taxon>
    </lineage>
</organism>
<feature type="domain" description="Membrane insertase YidC N-terminal" evidence="16">
    <location>
        <begin position="78"/>
        <end position="338"/>
    </location>
</feature>